<feature type="transmembrane region" description="Helical" evidence="1">
    <location>
        <begin position="21"/>
        <end position="41"/>
    </location>
</feature>
<keyword evidence="1" id="KW-0812">Transmembrane</keyword>
<evidence type="ECO:0000313" key="2">
    <source>
        <dbReference type="EMBL" id="VFK39886.1"/>
    </source>
</evidence>
<name>A0A450YMQ1_9GAMM</name>
<keyword evidence="1" id="KW-0472">Membrane</keyword>
<dbReference type="Gene3D" id="2.40.70.10">
    <property type="entry name" value="Acid Proteases"/>
    <property type="match status" value="1"/>
</dbReference>
<dbReference type="GO" id="GO:0006508">
    <property type="term" value="P:proteolysis"/>
    <property type="evidence" value="ECO:0007669"/>
    <property type="project" value="UniProtKB-KW"/>
</dbReference>
<proteinExistence type="predicted"/>
<dbReference type="NCBIfam" id="TIGR02281">
    <property type="entry name" value="clan_AA_DTGA"/>
    <property type="match status" value="1"/>
</dbReference>
<dbReference type="EMBL" id="CAADFW010000015">
    <property type="protein sequence ID" value="VFK57191.1"/>
    <property type="molecule type" value="Genomic_DNA"/>
</dbReference>
<dbReference type="AlphaFoldDB" id="A0A450YMQ1"/>
<protein>
    <submittedName>
        <fullName evidence="3">Aspartyl protease family protein</fullName>
    </submittedName>
</protein>
<organism evidence="3">
    <name type="scientific">Candidatus Kentrum sp. TC</name>
    <dbReference type="NCBI Taxonomy" id="2126339"/>
    <lineage>
        <taxon>Bacteria</taxon>
        <taxon>Pseudomonadati</taxon>
        <taxon>Pseudomonadota</taxon>
        <taxon>Gammaproteobacteria</taxon>
        <taxon>Candidatus Kentrum</taxon>
    </lineage>
</organism>
<dbReference type="CDD" id="cd05483">
    <property type="entry name" value="retropepsin_like_bacteria"/>
    <property type="match status" value="1"/>
</dbReference>
<keyword evidence="3" id="KW-0645">Protease</keyword>
<dbReference type="EMBL" id="CAADFS010000007">
    <property type="protein sequence ID" value="VFK39886.1"/>
    <property type="molecule type" value="Genomic_DNA"/>
</dbReference>
<dbReference type="PROSITE" id="PS00141">
    <property type="entry name" value="ASP_PROTEASE"/>
    <property type="match status" value="1"/>
</dbReference>
<dbReference type="GO" id="GO:0004190">
    <property type="term" value="F:aspartic-type endopeptidase activity"/>
    <property type="evidence" value="ECO:0007669"/>
    <property type="project" value="InterPro"/>
</dbReference>
<reference evidence="3" key="1">
    <citation type="submission" date="2019-02" db="EMBL/GenBank/DDBJ databases">
        <authorList>
            <person name="Gruber-Vodicka R. H."/>
            <person name="Seah K. B. B."/>
        </authorList>
    </citation>
    <scope>NUCLEOTIDE SEQUENCE</scope>
    <source>
        <strain evidence="2">BECK_BZ123</strain>
        <strain evidence="3">BECK_BZ125</strain>
        <strain evidence="4">BECK_BZ126</strain>
    </source>
</reference>
<dbReference type="InterPro" id="IPR001969">
    <property type="entry name" value="Aspartic_peptidase_AS"/>
</dbReference>
<sequence>MNTSPVPKQPQSQEKRLGAGMIASAWIVLLGLLTAYFSGWLRDQENPNRQPSSVYAENGAREVTLIRNRQGHYMATGAIDDHTVRFLLDTGATTVSVPADLAKSLRLPVGPASTAWTANGSITTYDTRLDEVRIGNILLQDVRANINPRMHSEDVLLGMSFLKRIEFSQRGNTLTLRQFGGE</sequence>
<evidence type="ECO:0000256" key="1">
    <source>
        <dbReference type="SAM" id="Phobius"/>
    </source>
</evidence>
<dbReference type="InterPro" id="IPR034122">
    <property type="entry name" value="Retropepsin-like_bacterial"/>
</dbReference>
<evidence type="ECO:0000313" key="3">
    <source>
        <dbReference type="EMBL" id="VFK42792.1"/>
    </source>
</evidence>
<dbReference type="EMBL" id="CAADFT010000021">
    <property type="protein sequence ID" value="VFK42792.1"/>
    <property type="molecule type" value="Genomic_DNA"/>
</dbReference>
<gene>
    <name evidence="2" type="ORF">BECKTC1821D_GA0114238_100729</name>
    <name evidence="3" type="ORF">BECKTC1821E_GA0114239_102124</name>
    <name evidence="4" type="ORF">BECKTC1821F_GA0114240_101529</name>
</gene>
<keyword evidence="1" id="KW-1133">Transmembrane helix</keyword>
<evidence type="ECO:0000313" key="4">
    <source>
        <dbReference type="EMBL" id="VFK57191.1"/>
    </source>
</evidence>
<dbReference type="Pfam" id="PF13975">
    <property type="entry name" value="gag-asp_proteas"/>
    <property type="match status" value="1"/>
</dbReference>
<keyword evidence="3" id="KW-0378">Hydrolase</keyword>
<accession>A0A450YMQ1</accession>
<dbReference type="InterPro" id="IPR011969">
    <property type="entry name" value="Clan_AA_Asp_peptidase_C"/>
</dbReference>
<dbReference type="SUPFAM" id="SSF50630">
    <property type="entry name" value="Acid proteases"/>
    <property type="match status" value="1"/>
</dbReference>
<dbReference type="InterPro" id="IPR021109">
    <property type="entry name" value="Peptidase_aspartic_dom_sf"/>
</dbReference>